<name>A0ABS8TZY3_9GAMM</name>
<sequence>MRSVHSSGSVLAQQQKKRFDEFKDFFGKRNSKDELVISGVEFKATPYDPKVQGGSNSSGTTKVLDSQKLTDQNIRDYAQQLAGNAPFKQMSPGVYRADLSDGTVLHLRSVSSSEAATKARWTIDIRNSPALKDVVNQQKVELKFR</sequence>
<proteinExistence type="predicted"/>
<organism evidence="1 2">
    <name type="scientific">Xylella taiwanensis</name>
    <dbReference type="NCBI Taxonomy" id="1444770"/>
    <lineage>
        <taxon>Bacteria</taxon>
        <taxon>Pseudomonadati</taxon>
        <taxon>Pseudomonadota</taxon>
        <taxon>Gammaproteobacteria</taxon>
        <taxon>Lysobacterales</taxon>
        <taxon>Lysobacteraceae</taxon>
        <taxon>Xylella</taxon>
    </lineage>
</organism>
<evidence type="ECO:0000313" key="1">
    <source>
        <dbReference type="EMBL" id="MCD8474122.1"/>
    </source>
</evidence>
<comment type="caution">
    <text evidence="1">The sequence shown here is derived from an EMBL/GenBank/DDBJ whole genome shotgun (WGS) entry which is preliminary data.</text>
</comment>
<reference evidence="1" key="1">
    <citation type="submission" date="2021-11" db="EMBL/GenBank/DDBJ databases">
        <title>Genome sequence of Xylella taiwanensis PLS432.</title>
        <authorList>
            <person name="Weng L.-W."/>
            <person name="Su C.-C."/>
            <person name="Tsai C.-W."/>
            <person name="Kuo C.-H."/>
        </authorList>
    </citation>
    <scope>NUCLEOTIDE SEQUENCE</scope>
    <source>
        <strain evidence="1">PLS432</strain>
    </source>
</reference>
<keyword evidence="2" id="KW-1185">Reference proteome</keyword>
<dbReference type="Proteomes" id="UP001430701">
    <property type="component" value="Unassembled WGS sequence"/>
</dbReference>
<protein>
    <submittedName>
        <fullName evidence="1">DUF769 domain-containing protein</fullName>
    </submittedName>
</protein>
<gene>
    <name evidence="1" type="ORF">LPH55_11810</name>
</gene>
<dbReference type="EMBL" id="JAJPPU010000004">
    <property type="protein sequence ID" value="MCD8474122.1"/>
    <property type="molecule type" value="Genomic_DNA"/>
</dbReference>
<accession>A0ABS8TZY3</accession>
<evidence type="ECO:0000313" key="2">
    <source>
        <dbReference type="Proteomes" id="UP001430701"/>
    </source>
</evidence>
<dbReference type="RefSeq" id="WP_081755493.1">
    <property type="nucleotide sequence ID" value="NZ_CP087981.1"/>
</dbReference>